<dbReference type="SUPFAM" id="SSF52374">
    <property type="entry name" value="Nucleotidylyl transferase"/>
    <property type="match status" value="1"/>
</dbReference>
<organism evidence="6 7">
    <name type="scientific">Heterorhabditis bacteriophora</name>
    <name type="common">Entomopathogenic nematode worm</name>
    <dbReference type="NCBI Taxonomy" id="37862"/>
    <lineage>
        <taxon>Eukaryota</taxon>
        <taxon>Metazoa</taxon>
        <taxon>Ecdysozoa</taxon>
        <taxon>Nematoda</taxon>
        <taxon>Chromadorea</taxon>
        <taxon>Rhabditida</taxon>
        <taxon>Rhabditina</taxon>
        <taxon>Rhabditomorpha</taxon>
        <taxon>Strongyloidea</taxon>
        <taxon>Heterorhabditidae</taxon>
        <taxon>Heterorhabditis</taxon>
    </lineage>
</organism>
<evidence type="ECO:0000256" key="4">
    <source>
        <dbReference type="SAM" id="Phobius"/>
    </source>
</evidence>
<feature type="domain" description="tRNA synthetases class I catalytic" evidence="5">
    <location>
        <begin position="171"/>
        <end position="211"/>
    </location>
</feature>
<dbReference type="Proteomes" id="UP000095283">
    <property type="component" value="Unplaced"/>
</dbReference>
<dbReference type="GO" id="GO:0005737">
    <property type="term" value="C:cytoplasm"/>
    <property type="evidence" value="ECO:0007669"/>
    <property type="project" value="TreeGrafter"/>
</dbReference>
<dbReference type="Gene3D" id="3.40.50.620">
    <property type="entry name" value="HUPs"/>
    <property type="match status" value="3"/>
</dbReference>
<dbReference type="InterPro" id="IPR032678">
    <property type="entry name" value="tRNA-synt_1_cat_dom"/>
</dbReference>
<evidence type="ECO:0000313" key="6">
    <source>
        <dbReference type="Proteomes" id="UP000095283"/>
    </source>
</evidence>
<evidence type="ECO:0000313" key="7">
    <source>
        <dbReference type="WBParaSite" id="Hba_06593"/>
    </source>
</evidence>
<dbReference type="GO" id="GO:0005524">
    <property type="term" value="F:ATP binding"/>
    <property type="evidence" value="ECO:0007669"/>
    <property type="project" value="UniProtKB-KW"/>
</dbReference>
<dbReference type="GO" id="GO:0004817">
    <property type="term" value="F:cysteine-tRNA ligase activity"/>
    <property type="evidence" value="ECO:0007669"/>
    <property type="project" value="TreeGrafter"/>
</dbReference>
<dbReference type="PANTHER" id="PTHR10890">
    <property type="entry name" value="CYSTEINYL-TRNA SYNTHETASE"/>
    <property type="match status" value="1"/>
</dbReference>
<accession>A0A1I7WN64</accession>
<keyword evidence="2" id="KW-0547">Nucleotide-binding</keyword>
<keyword evidence="4" id="KW-1133">Transmembrane helix</keyword>
<evidence type="ECO:0000256" key="3">
    <source>
        <dbReference type="ARBA" id="ARBA00022840"/>
    </source>
</evidence>
<dbReference type="AlphaFoldDB" id="A0A1I7WN64"/>
<evidence type="ECO:0000256" key="1">
    <source>
        <dbReference type="ARBA" id="ARBA00022598"/>
    </source>
</evidence>
<dbReference type="GO" id="GO:0006423">
    <property type="term" value="P:cysteinyl-tRNA aminoacylation"/>
    <property type="evidence" value="ECO:0007669"/>
    <property type="project" value="TreeGrafter"/>
</dbReference>
<dbReference type="InterPro" id="IPR014729">
    <property type="entry name" value="Rossmann-like_a/b/a_fold"/>
</dbReference>
<keyword evidence="3" id="KW-0067">ATP-binding</keyword>
<evidence type="ECO:0000259" key="5">
    <source>
        <dbReference type="Pfam" id="PF01406"/>
    </source>
</evidence>
<proteinExistence type="predicted"/>
<keyword evidence="4" id="KW-0812">Transmembrane</keyword>
<keyword evidence="4" id="KW-0472">Membrane</keyword>
<keyword evidence="1" id="KW-0436">Ligase</keyword>
<feature type="domain" description="tRNA synthetases class I catalytic" evidence="5">
    <location>
        <begin position="141"/>
        <end position="168"/>
    </location>
</feature>
<feature type="domain" description="tRNA synthetases class I catalytic" evidence="5">
    <location>
        <begin position="83"/>
        <end position="140"/>
    </location>
</feature>
<protein>
    <submittedName>
        <fullName evidence="7">tRNA synthetases class I catalytic domain-containing protein</fullName>
    </submittedName>
</protein>
<dbReference type="Pfam" id="PF01406">
    <property type="entry name" value="tRNA-synt_1e"/>
    <property type="match status" value="3"/>
</dbReference>
<sequence length="264" mass="31173">MLQFLIVLFDQNKYNDELDADKKKMYEIMIKKVDDCAQALEKALTGKDSLGVETAKGQLLNEARDVLSEWLDAKHGKEIIDHSVFDSLAKTYENEFLADMARLHVLPADVLTRVSEYVPEVVKFVEKIIKNGYAYSTDDGSQKRNPTDFALWKSSKDGEPFWDSPWGKAGMKMSKSLKNFITIREALKQYTARQLRLLFLMHNWTDVLDYRLMMTVELFLYLFFVILRFYHYCYNKKSDYRKKLEKLWETQEKNYQQMMSIQLN</sequence>
<evidence type="ECO:0000256" key="2">
    <source>
        <dbReference type="ARBA" id="ARBA00022741"/>
    </source>
</evidence>
<dbReference type="PANTHER" id="PTHR10890:SF3">
    <property type="entry name" value="CYSTEINE--TRNA LIGASE, CYTOPLASMIC"/>
    <property type="match status" value="1"/>
</dbReference>
<name>A0A1I7WN64_HETBA</name>
<feature type="transmembrane region" description="Helical" evidence="4">
    <location>
        <begin position="212"/>
        <end position="233"/>
    </location>
</feature>
<reference evidence="7" key="1">
    <citation type="submission" date="2016-11" db="UniProtKB">
        <authorList>
            <consortium name="WormBaseParasite"/>
        </authorList>
    </citation>
    <scope>IDENTIFICATION</scope>
</reference>
<keyword evidence="6" id="KW-1185">Reference proteome</keyword>
<dbReference type="WBParaSite" id="Hba_06593">
    <property type="protein sequence ID" value="Hba_06593"/>
    <property type="gene ID" value="Hba_06593"/>
</dbReference>
<dbReference type="InterPro" id="IPR024909">
    <property type="entry name" value="Cys-tRNA/MSH_ligase"/>
</dbReference>